<proteinExistence type="predicted"/>
<evidence type="ECO:0000256" key="1">
    <source>
        <dbReference type="SAM" id="MobiDB-lite"/>
    </source>
</evidence>
<protein>
    <submittedName>
        <fullName evidence="2">Uncharacterized protein</fullName>
    </submittedName>
</protein>
<dbReference type="Proteomes" id="UP000654370">
    <property type="component" value="Unassembled WGS sequence"/>
</dbReference>
<evidence type="ECO:0000313" key="3">
    <source>
        <dbReference type="Proteomes" id="UP000654370"/>
    </source>
</evidence>
<dbReference type="SUPFAM" id="SSF116846">
    <property type="entry name" value="MIT domain"/>
    <property type="match status" value="1"/>
</dbReference>
<dbReference type="InterPro" id="IPR036181">
    <property type="entry name" value="MIT_dom_sf"/>
</dbReference>
<comment type="caution">
    <text evidence="2">The sequence shown here is derived from an EMBL/GenBank/DDBJ whole genome shotgun (WGS) entry which is preliminary data.</text>
</comment>
<organism evidence="2 3">
    <name type="scientific">Mortierella isabellina</name>
    <name type="common">Filamentous fungus</name>
    <name type="synonym">Umbelopsis isabellina</name>
    <dbReference type="NCBI Taxonomy" id="91625"/>
    <lineage>
        <taxon>Eukaryota</taxon>
        <taxon>Fungi</taxon>
        <taxon>Fungi incertae sedis</taxon>
        <taxon>Mucoromycota</taxon>
        <taxon>Mucoromycotina</taxon>
        <taxon>Umbelopsidomycetes</taxon>
        <taxon>Umbelopsidales</taxon>
        <taxon>Umbelopsidaceae</taxon>
        <taxon>Umbelopsis</taxon>
    </lineage>
</organism>
<keyword evidence="3" id="KW-1185">Reference proteome</keyword>
<sequence length="289" mass="32346">MTENRTAEWINFAVSRAGDIPVIGGRIRKVSMTYGPRPNITQSSPSRLSTSSDTQPPPSYSSVERNNLIVANGISSKSIIERISSKQLTKLDRQSIIQGLRMVELAAVEYQEGNDTIALDIYLHGLDKIVMGLPVESDPDTRKALESKLRLLERKLELPSTFESVQEVQMIANLKSFSDLIVHITVSCAKLIKASPVPGVAFSFIKGSYRLIRLTDTKLRITQRIQELLIYLVKTILNIDEKYQIHQLLTECVHMLFVASIKASIAFKESPGYRQASNLDPLNRTPVHN</sequence>
<feature type="compositionally biased region" description="Low complexity" evidence="1">
    <location>
        <begin position="43"/>
        <end position="52"/>
    </location>
</feature>
<dbReference type="AlphaFoldDB" id="A0A8H7UGN6"/>
<accession>A0A8H7UGN6</accession>
<reference evidence="2" key="1">
    <citation type="submission" date="2020-12" db="EMBL/GenBank/DDBJ databases">
        <title>Metabolic potential, ecology and presence of endohyphal bacteria is reflected in genomic diversity of Mucoromycotina.</title>
        <authorList>
            <person name="Muszewska A."/>
            <person name="Okrasinska A."/>
            <person name="Steczkiewicz K."/>
            <person name="Drgas O."/>
            <person name="Orlowska M."/>
            <person name="Perlinska-Lenart U."/>
            <person name="Aleksandrzak-Piekarczyk T."/>
            <person name="Szatraj K."/>
            <person name="Zielenkiewicz U."/>
            <person name="Pilsyk S."/>
            <person name="Malc E."/>
            <person name="Mieczkowski P."/>
            <person name="Kruszewska J.S."/>
            <person name="Biernat P."/>
            <person name="Pawlowska J."/>
        </authorList>
    </citation>
    <scope>NUCLEOTIDE SEQUENCE</scope>
    <source>
        <strain evidence="2">WA0000067209</strain>
    </source>
</reference>
<evidence type="ECO:0000313" key="2">
    <source>
        <dbReference type="EMBL" id="KAG2179213.1"/>
    </source>
</evidence>
<name>A0A8H7UGN6_MORIS</name>
<dbReference type="OrthoDB" id="2414723at2759"/>
<gene>
    <name evidence="2" type="ORF">INT43_002063</name>
</gene>
<feature type="region of interest" description="Disordered" evidence="1">
    <location>
        <begin position="33"/>
        <end position="64"/>
    </location>
</feature>
<dbReference type="EMBL" id="JAEPQZ010000007">
    <property type="protein sequence ID" value="KAG2179213.1"/>
    <property type="molecule type" value="Genomic_DNA"/>
</dbReference>